<proteinExistence type="predicted"/>
<accession>A0ABN2INC7</accession>
<dbReference type="EMBL" id="BAAALR010000063">
    <property type="protein sequence ID" value="GAA1708075.1"/>
    <property type="molecule type" value="Genomic_DNA"/>
</dbReference>
<keyword evidence="1" id="KW-1133">Transmembrane helix</keyword>
<organism evidence="2 3">
    <name type="scientific">Streptomyces yatensis</name>
    <dbReference type="NCBI Taxonomy" id="155177"/>
    <lineage>
        <taxon>Bacteria</taxon>
        <taxon>Bacillati</taxon>
        <taxon>Actinomycetota</taxon>
        <taxon>Actinomycetes</taxon>
        <taxon>Kitasatosporales</taxon>
        <taxon>Streptomycetaceae</taxon>
        <taxon>Streptomyces</taxon>
        <taxon>Streptomyces violaceusniger group</taxon>
    </lineage>
</organism>
<name>A0ABN2INC7_9ACTN</name>
<dbReference type="Proteomes" id="UP001499947">
    <property type="component" value="Unassembled WGS sequence"/>
</dbReference>
<evidence type="ECO:0000313" key="3">
    <source>
        <dbReference type="Proteomes" id="UP001499947"/>
    </source>
</evidence>
<sequence length="212" mass="21725">MHQPNATFRTPSPVIRAAVFAIAGTVLGVGAHHLSADGPVPWAPGAVAAAVLFAVGLAGARRPRSLATVVAVSAGGQAGLHLWLTLTTHTHHAAHTEAMGTGAHAAWHERLHDSAAMTATHATVAVLVAILLHRADVVCWTLARGVTSATEAVRARIAAAWAHLSGRPVPVGPVAPVPVAGWLEPRPPPLSTTLADVVVRRGPPADRADVVI</sequence>
<dbReference type="RefSeq" id="WP_211122378.1">
    <property type="nucleotide sequence ID" value="NZ_BAAALR010000063.1"/>
</dbReference>
<evidence type="ECO:0000256" key="1">
    <source>
        <dbReference type="SAM" id="Phobius"/>
    </source>
</evidence>
<feature type="transmembrane region" description="Helical" evidence="1">
    <location>
        <begin position="40"/>
        <end position="60"/>
    </location>
</feature>
<keyword evidence="1" id="KW-0812">Transmembrane</keyword>
<feature type="transmembrane region" description="Helical" evidence="1">
    <location>
        <begin position="14"/>
        <end position="34"/>
    </location>
</feature>
<comment type="caution">
    <text evidence="2">The sequence shown here is derived from an EMBL/GenBank/DDBJ whole genome shotgun (WGS) entry which is preliminary data.</text>
</comment>
<keyword evidence="3" id="KW-1185">Reference proteome</keyword>
<evidence type="ECO:0008006" key="4">
    <source>
        <dbReference type="Google" id="ProtNLM"/>
    </source>
</evidence>
<protein>
    <recommendedName>
        <fullName evidence="4">MFS transporter</fullName>
    </recommendedName>
</protein>
<evidence type="ECO:0000313" key="2">
    <source>
        <dbReference type="EMBL" id="GAA1708075.1"/>
    </source>
</evidence>
<keyword evidence="1" id="KW-0472">Membrane</keyword>
<gene>
    <name evidence="2" type="ORF">GCM10009680_56100</name>
</gene>
<reference evidence="2 3" key="1">
    <citation type="journal article" date="2019" name="Int. J. Syst. Evol. Microbiol.">
        <title>The Global Catalogue of Microorganisms (GCM) 10K type strain sequencing project: providing services to taxonomists for standard genome sequencing and annotation.</title>
        <authorList>
            <consortium name="The Broad Institute Genomics Platform"/>
            <consortium name="The Broad Institute Genome Sequencing Center for Infectious Disease"/>
            <person name="Wu L."/>
            <person name="Ma J."/>
        </authorList>
    </citation>
    <scope>NUCLEOTIDE SEQUENCE [LARGE SCALE GENOMIC DNA]</scope>
    <source>
        <strain evidence="2 3">JCM 13244</strain>
    </source>
</reference>